<accession>A0A0Q3I0M9</accession>
<dbReference type="OrthoDB" id="7850882at2"/>
<keyword evidence="2" id="KW-0812">Transmembrane</keyword>
<dbReference type="Proteomes" id="UP000051562">
    <property type="component" value="Unassembled WGS sequence"/>
</dbReference>
<keyword evidence="2" id="KW-1133">Transmembrane helix</keyword>
<organism evidence="3 5">
    <name type="scientific">Bosea thiooxidans</name>
    <dbReference type="NCBI Taxonomy" id="53254"/>
    <lineage>
        <taxon>Bacteria</taxon>
        <taxon>Pseudomonadati</taxon>
        <taxon>Pseudomonadota</taxon>
        <taxon>Alphaproteobacteria</taxon>
        <taxon>Hyphomicrobiales</taxon>
        <taxon>Boseaceae</taxon>
        <taxon>Bosea</taxon>
    </lineage>
</organism>
<dbReference type="EMBL" id="FUYX01000003">
    <property type="protein sequence ID" value="SKB55978.1"/>
    <property type="molecule type" value="Genomic_DNA"/>
</dbReference>
<evidence type="ECO:0000313" key="6">
    <source>
        <dbReference type="Proteomes" id="UP000190130"/>
    </source>
</evidence>
<feature type="transmembrane region" description="Helical" evidence="2">
    <location>
        <begin position="37"/>
        <end position="60"/>
    </location>
</feature>
<protein>
    <recommendedName>
        <fullName evidence="7">DUF2865 domain-containing protein</fullName>
    </recommendedName>
</protein>
<keyword evidence="2" id="KW-0472">Membrane</keyword>
<reference evidence="3 5" key="1">
    <citation type="submission" date="2015-10" db="EMBL/GenBank/DDBJ databases">
        <title>Draft genome of Bosea thiooxidans.</title>
        <authorList>
            <person name="Wang X."/>
        </authorList>
    </citation>
    <scope>NUCLEOTIDE SEQUENCE [LARGE SCALE GENOMIC DNA]</scope>
    <source>
        <strain evidence="3 5">CGMCC 9174</strain>
    </source>
</reference>
<evidence type="ECO:0000256" key="1">
    <source>
        <dbReference type="SAM" id="MobiDB-lite"/>
    </source>
</evidence>
<gene>
    <name evidence="3" type="ORF">ARD30_22410</name>
    <name evidence="4" type="ORF">SAMN05660750_01224</name>
</gene>
<evidence type="ECO:0000313" key="4">
    <source>
        <dbReference type="EMBL" id="SKB55978.1"/>
    </source>
</evidence>
<sequence>MLRVREIAARVPPRDGKGLSAEGVDGVSPRGAGPARLIALAALGIALGSGSMVLTASLVAADDDAGIRAFYVEEAARKAAQLRAQHAAYMPPRASAYAPAAQGWRLPLLQTRPDGRIAHPPVALNPFRQVARKETASRSRKHQNGAVALAPAPAHGVAARGQTFCVRLCDGFHAPIGQLRAAGDMKAHEALCKAMNPGVPVKVFRAAMGSSGINDAVAADGQRYTALPMAYSHEKAADPACRPAIVQAGERRISLLRDITLRPGDSVVLDGKVSTFAGSSTWPYSRHDFRDFRTASELSKGQRRQIDEQVGVSRMEAEAGSVRRQMRVREARLLDDAVGSDALLRGSLDPVSHGPVRQIPLPTRNP</sequence>
<keyword evidence="5" id="KW-1185">Reference proteome</keyword>
<evidence type="ECO:0008006" key="7">
    <source>
        <dbReference type="Google" id="ProtNLM"/>
    </source>
</evidence>
<dbReference type="Pfam" id="PF11064">
    <property type="entry name" value="DUF2865"/>
    <property type="match status" value="1"/>
</dbReference>
<dbReference type="EMBL" id="LMAR01000076">
    <property type="protein sequence ID" value="KQK28333.1"/>
    <property type="molecule type" value="Genomic_DNA"/>
</dbReference>
<name>A0A0Q3I0M9_9HYPH</name>
<reference evidence="4 6" key="2">
    <citation type="submission" date="2017-02" db="EMBL/GenBank/DDBJ databases">
        <authorList>
            <person name="Peterson S.W."/>
        </authorList>
    </citation>
    <scope>NUCLEOTIDE SEQUENCE [LARGE SCALE GENOMIC DNA]</scope>
    <source>
        <strain evidence="4 6">DSM 9653</strain>
    </source>
</reference>
<proteinExistence type="predicted"/>
<dbReference type="RefSeq" id="WP_055730344.1">
    <property type="nucleotide sequence ID" value="NZ_FUYX01000003.1"/>
</dbReference>
<evidence type="ECO:0000256" key="2">
    <source>
        <dbReference type="SAM" id="Phobius"/>
    </source>
</evidence>
<dbReference type="InterPro" id="IPR021293">
    <property type="entry name" value="DUF2865"/>
</dbReference>
<dbReference type="Proteomes" id="UP000190130">
    <property type="component" value="Unassembled WGS sequence"/>
</dbReference>
<evidence type="ECO:0000313" key="3">
    <source>
        <dbReference type="EMBL" id="KQK28333.1"/>
    </source>
</evidence>
<dbReference type="AlphaFoldDB" id="A0A0Q3I0M9"/>
<evidence type="ECO:0000313" key="5">
    <source>
        <dbReference type="Proteomes" id="UP000051562"/>
    </source>
</evidence>
<feature type="region of interest" description="Disordered" evidence="1">
    <location>
        <begin position="346"/>
        <end position="366"/>
    </location>
</feature>
<dbReference type="STRING" id="53254.SAMN05660750_01224"/>